<dbReference type="Proteomes" id="UP001244341">
    <property type="component" value="Chromosome 1b"/>
</dbReference>
<evidence type="ECO:0000259" key="2">
    <source>
        <dbReference type="PROSITE" id="PS50191"/>
    </source>
</evidence>
<dbReference type="SUPFAM" id="SSF52087">
    <property type="entry name" value="CRAL/TRIO domain"/>
    <property type="match status" value="1"/>
</dbReference>
<evidence type="ECO:0000313" key="3">
    <source>
        <dbReference type="EMBL" id="WIA08797.1"/>
    </source>
</evidence>
<dbReference type="SMART" id="SM01100">
    <property type="entry name" value="CRAL_TRIO_N"/>
    <property type="match status" value="1"/>
</dbReference>
<dbReference type="InterPro" id="IPR001251">
    <property type="entry name" value="CRAL-TRIO_dom"/>
</dbReference>
<dbReference type="InterPro" id="IPR036273">
    <property type="entry name" value="CRAL/TRIO_N_dom_sf"/>
</dbReference>
<dbReference type="InterPro" id="IPR011074">
    <property type="entry name" value="CRAL/TRIO_N_dom"/>
</dbReference>
<dbReference type="InterPro" id="IPR036865">
    <property type="entry name" value="CRAL-TRIO_dom_sf"/>
</dbReference>
<proteinExistence type="predicted"/>
<dbReference type="Pfam" id="PF00650">
    <property type="entry name" value="CRAL_TRIO"/>
    <property type="match status" value="1"/>
</dbReference>
<organism evidence="3 4">
    <name type="scientific">Tetradesmus obliquus</name>
    <name type="common">Green alga</name>
    <name type="synonym">Acutodesmus obliquus</name>
    <dbReference type="NCBI Taxonomy" id="3088"/>
    <lineage>
        <taxon>Eukaryota</taxon>
        <taxon>Viridiplantae</taxon>
        <taxon>Chlorophyta</taxon>
        <taxon>core chlorophytes</taxon>
        <taxon>Chlorophyceae</taxon>
        <taxon>CS clade</taxon>
        <taxon>Sphaeropleales</taxon>
        <taxon>Scenedesmaceae</taxon>
        <taxon>Tetradesmus</taxon>
    </lineage>
</organism>
<name>A0ABY8TI87_TETOB</name>
<feature type="compositionally biased region" description="Polar residues" evidence="1">
    <location>
        <begin position="309"/>
        <end position="322"/>
    </location>
</feature>
<dbReference type="Gene3D" id="3.40.525.10">
    <property type="entry name" value="CRAL-TRIO lipid binding domain"/>
    <property type="match status" value="1"/>
</dbReference>
<dbReference type="SMART" id="SM00516">
    <property type="entry name" value="SEC14"/>
    <property type="match status" value="1"/>
</dbReference>
<reference evidence="3 4" key="1">
    <citation type="submission" date="2023-05" db="EMBL/GenBank/DDBJ databases">
        <title>A 100% complete, gapless, phased diploid assembly of the Scenedesmus obliquus UTEX 3031 genome.</title>
        <authorList>
            <person name="Biondi T.C."/>
            <person name="Hanschen E.R."/>
            <person name="Kwon T."/>
            <person name="Eng W."/>
            <person name="Kruse C.P.S."/>
            <person name="Koehler S.I."/>
            <person name="Kunde Y."/>
            <person name="Gleasner C.D."/>
            <person name="You Mak K.T."/>
            <person name="Polle J."/>
            <person name="Hovde B.T."/>
            <person name="Starkenburg S.R."/>
        </authorList>
    </citation>
    <scope>NUCLEOTIDE SEQUENCE [LARGE SCALE GENOMIC DNA]</scope>
    <source>
        <strain evidence="3 4">DOE0152z</strain>
    </source>
</reference>
<gene>
    <name evidence="3" type="ORF">OEZ85_008219</name>
</gene>
<feature type="region of interest" description="Disordered" evidence="1">
    <location>
        <begin position="300"/>
        <end position="322"/>
    </location>
</feature>
<dbReference type="PROSITE" id="PS50191">
    <property type="entry name" value="CRAL_TRIO"/>
    <property type="match status" value="1"/>
</dbReference>
<accession>A0ABY8TI87</accession>
<feature type="domain" description="CRAL-TRIO" evidence="2">
    <location>
        <begin position="101"/>
        <end position="265"/>
    </location>
</feature>
<dbReference type="EMBL" id="CP126208">
    <property type="protein sequence ID" value="WIA08797.1"/>
    <property type="molecule type" value="Genomic_DNA"/>
</dbReference>
<evidence type="ECO:0000313" key="4">
    <source>
        <dbReference type="Proteomes" id="UP001244341"/>
    </source>
</evidence>
<keyword evidence="4" id="KW-1185">Reference proteome</keyword>
<feature type="compositionally biased region" description="Basic and acidic residues" evidence="1">
    <location>
        <begin position="28"/>
        <end position="42"/>
    </location>
</feature>
<protein>
    <recommendedName>
        <fullName evidence="2">CRAL-TRIO domain-containing protein</fullName>
    </recommendedName>
</protein>
<dbReference type="PANTHER" id="PTHR46277">
    <property type="entry name" value="OS03G0850700 PROTEIN"/>
    <property type="match status" value="1"/>
</dbReference>
<evidence type="ECO:0000256" key="1">
    <source>
        <dbReference type="SAM" id="MobiDB-lite"/>
    </source>
</evidence>
<sequence>MSGWLWADPAKEAQRAAAREEAHARALQELRSKLSESDEGRKAGQQLVQGGELSSPDELTSDAYLRKWLEAREWDVPLAFSCIVSHAGWRAHIMPHGYIDEAWIQGPLSDGKVFLQGCDSLGRALAVIQVSKHFARTSRMHSMRLFTCYVMNAMMALCDAAVNPGRRLISIFDMSHCAMANIDVACLTMILRLLGHHYVEQLDCMVFFNPPLVVWGLWHSMKGLLPDATRAKIKFVGPGDTRELQEVVPQQVLPKQYGGSAELLLVQEAVRQFKLPPYPHLPDVAGTAGGEVPHEIADMPDAAAEIGEGSSSGHAKTGQQQQ</sequence>
<dbReference type="PANTHER" id="PTHR46277:SF3">
    <property type="entry name" value="BINDING PROTEIN, PUTATIVE-RELATED"/>
    <property type="match status" value="1"/>
</dbReference>
<feature type="region of interest" description="Disordered" evidence="1">
    <location>
        <begin position="28"/>
        <end position="57"/>
    </location>
</feature>
<dbReference type="CDD" id="cd00170">
    <property type="entry name" value="SEC14"/>
    <property type="match status" value="1"/>
</dbReference>
<dbReference type="SUPFAM" id="SSF46938">
    <property type="entry name" value="CRAL/TRIO N-terminal domain"/>
    <property type="match status" value="1"/>
</dbReference>